<evidence type="ECO:0000256" key="1">
    <source>
        <dbReference type="SAM" id="Phobius"/>
    </source>
</evidence>
<organism evidence="3 4">
    <name type="scientific">Streptococcus mitis</name>
    <dbReference type="NCBI Taxonomy" id="28037"/>
    <lineage>
        <taxon>Bacteria</taxon>
        <taxon>Bacillati</taxon>
        <taxon>Bacillota</taxon>
        <taxon>Bacilli</taxon>
        <taxon>Lactobacillales</taxon>
        <taxon>Streptococcaceae</taxon>
        <taxon>Streptococcus</taxon>
        <taxon>Streptococcus mitis group</taxon>
    </lineage>
</organism>
<gene>
    <name evidence="3" type="ORF">D8836_06280</name>
    <name evidence="2" type="ORF">D8853_06815</name>
</gene>
<dbReference type="EMBL" id="RJNT01000005">
    <property type="protein sequence ID" value="RSI85735.1"/>
    <property type="molecule type" value="Genomic_DNA"/>
</dbReference>
<proteinExistence type="predicted"/>
<evidence type="ECO:0000313" key="2">
    <source>
        <dbReference type="EMBL" id="RSI85735.1"/>
    </source>
</evidence>
<keyword evidence="1" id="KW-1133">Transmembrane helix</keyword>
<accession>A0A3R9K4T3</accession>
<evidence type="ECO:0000313" key="5">
    <source>
        <dbReference type="Proteomes" id="UP000267691"/>
    </source>
</evidence>
<evidence type="ECO:0000313" key="4">
    <source>
        <dbReference type="Proteomes" id="UP000267438"/>
    </source>
</evidence>
<reference evidence="4 5" key="1">
    <citation type="submission" date="2018-11" db="EMBL/GenBank/DDBJ databases">
        <title>Species Designations Belie Phenotypic and Genotypic Heterogeneity in Oral Streptococci.</title>
        <authorList>
            <person name="Velsko I."/>
        </authorList>
    </citation>
    <scope>NUCLEOTIDE SEQUENCE [LARGE SCALE GENOMIC DNA]</scope>
    <source>
        <strain evidence="3 4">BCC06</strain>
        <strain evidence="2 5">KLC12</strain>
    </source>
</reference>
<evidence type="ECO:0008006" key="6">
    <source>
        <dbReference type="Google" id="ProtNLM"/>
    </source>
</evidence>
<keyword evidence="1" id="KW-0472">Membrane</keyword>
<name>A0A3R9K4T3_STRMT</name>
<comment type="caution">
    <text evidence="3">The sequence shown here is derived from an EMBL/GenBank/DDBJ whole genome shotgun (WGS) entry which is preliminary data.</text>
</comment>
<evidence type="ECO:0000313" key="3">
    <source>
        <dbReference type="EMBL" id="RSJ12503.1"/>
    </source>
</evidence>
<dbReference type="AlphaFoldDB" id="A0A3R9K4T3"/>
<protein>
    <recommendedName>
        <fullName evidence="6">Type I toxin-antitoxin system Fst family toxin</fullName>
    </recommendedName>
</protein>
<dbReference type="Proteomes" id="UP000267691">
    <property type="component" value="Unassembled WGS sequence"/>
</dbReference>
<sequence length="31" mass="3659">MLEIIITIFLAPLVVNILTTLFEKWLNSRKK</sequence>
<feature type="transmembrane region" description="Helical" evidence="1">
    <location>
        <begin position="6"/>
        <end position="26"/>
    </location>
</feature>
<keyword evidence="1" id="KW-0812">Transmembrane</keyword>
<dbReference type="EMBL" id="RJOH01000009">
    <property type="protein sequence ID" value="RSJ12503.1"/>
    <property type="molecule type" value="Genomic_DNA"/>
</dbReference>
<dbReference type="Proteomes" id="UP000267438">
    <property type="component" value="Unassembled WGS sequence"/>
</dbReference>